<evidence type="ECO:0000256" key="12">
    <source>
        <dbReference type="ARBA" id="ARBA00023157"/>
    </source>
</evidence>
<evidence type="ECO:0000256" key="3">
    <source>
        <dbReference type="ARBA" id="ARBA00004620"/>
    </source>
</evidence>
<evidence type="ECO:0000256" key="7">
    <source>
        <dbReference type="ARBA" id="ARBA00022816"/>
    </source>
</evidence>
<reference evidence="23 24" key="1">
    <citation type="submission" date="2019-09" db="EMBL/GenBank/DDBJ databases">
        <title>Bird 10,000 Genomes (B10K) Project - Family phase.</title>
        <authorList>
            <person name="Zhang G."/>
        </authorList>
    </citation>
    <scope>NUCLEOTIDE SEQUENCE [LARGE SCALE GENOMIC DNA]</scope>
    <source>
        <strain evidence="23">B10K-DU-001-25</strain>
        <tissue evidence="23">Muscle</tissue>
    </source>
</reference>
<evidence type="ECO:0000256" key="2">
    <source>
        <dbReference type="ARBA" id="ARBA00004567"/>
    </source>
</evidence>
<dbReference type="GO" id="GO:0006405">
    <property type="term" value="P:RNA export from nucleus"/>
    <property type="evidence" value="ECO:0007669"/>
    <property type="project" value="TreeGrafter"/>
</dbReference>
<keyword evidence="5" id="KW-0813">Transport</keyword>
<dbReference type="GO" id="GO:0051028">
    <property type="term" value="P:mRNA transport"/>
    <property type="evidence" value="ECO:0007669"/>
    <property type="project" value="UniProtKB-KW"/>
</dbReference>
<keyword evidence="13" id="KW-0325">Glycoprotein</keyword>
<feature type="domain" description="Nucleoporin Nup133/Nup155-like C-terminal" evidence="21">
    <location>
        <begin position="654"/>
        <end position="1363"/>
    </location>
</feature>
<dbReference type="FunFam" id="1.25.40.440:FF:000001">
    <property type="entry name" value="Nuclear pore complex subunit"/>
    <property type="match status" value="1"/>
</dbReference>
<dbReference type="GO" id="GO:0044611">
    <property type="term" value="C:nuclear pore inner ring"/>
    <property type="evidence" value="ECO:0007669"/>
    <property type="project" value="TreeGrafter"/>
</dbReference>
<evidence type="ECO:0000256" key="5">
    <source>
        <dbReference type="ARBA" id="ARBA00022448"/>
    </source>
</evidence>
<sequence length="1389" mass="154343">AAVAMPAAMSPTAPAAQEALEAAGRIIDRQIQDDRGDPDLSELLAVPAPGDPTVSGMSDMDYPLQGPGMLSIPNLPEISSVRRVPLPPELVEQFGHMQCNCMMGVFPEISRAWLTIDSDIFMWNYEDGYVENAFLIGKVQTKIFIFSLGIFQPHVRHLLVLATPVDIVILGLHCSNIQSGPGSLNDSMSGGMQLLPDPLYSLPTDNTYILAITSSDNGRIFLAGKDGCLYEVAYQAEAGWFSQRCRKINHSKSALSFLIPSLLQFTFSEDDPVVQIAIDNSRNILYTRSEKGVLQVYDLGQDGQGMTRVTSLSQNAIVSAAGSIARTIDRSVFKPIVQIAVIENSESIDCQLLAITHAGVRLYFSTSQFKHPTARPSMLTLVHVRLPPGFSASSNVEKPAKVHRALYSKGVLLMAASENEDNDILWCVNHDSFPFQKPMMETQMTTRVDGHSWALSAIDEFKVQKIVTPLNKDVIPITDSPVVVQQHMLPPKKFVLLSAQGSFMFHKLRPVDQLRHLLVSNTGGDGEEIERFFKLHQEDQACATCLILACSNAACDREVSAWATRAFFRYGGEAQMRFPSALPPPSNVGPILGSPVSAGSPLTADSPYSNPSILTSGQGLQPTAVSTPMFPTGNSMSHPGTSISGMMGPETVFSGRHNGICIYFARIIGNIWDGSIVVERVFKSGNREVVAIESSVPSRMLECVLQELKGLQEFLERNSQFATVGALGNPSTPANLQQRLLGFMRPDGGSSQQVQQELQRKYHAEAQLSEKTSLQGIQQLVRKTCQALALWKLLCEHQFSVAVGELQKELQEQLKITAFKDLVIRDRELTGALIASLINCYIRDNAAVDGIIAHLQDICPLLYSTDDAVCSKANELLQRSRQAQSKMEKEKMLRESLKEYQKISNQVDLANVCAQYRQVRFYEGVVELSLTAAEKKDPQGLGLHFYKNGEPEEDVVGLQAFQERQCITDTLQELVNQSKAAPQSPSVPKKPGPPVLSSDPNMLSNEEAGHHFEQMLKLAQRSTDELFSIALYNWLIQADLADKLLQVTAPFLEPYLVRMTKIDQNKVRYMDLLWRYFEKNRNFSNAARVLAKLADLHSTEISLQQRLEYIARAILSAKSSTAISSIAADGEFLHELEEKMEVARIQLQIQETLQRQYSHHSSVQDAISQLDAELMDITKLYGEFADPFKLSECKLAIIHCAGHSDPILVQTLWQEIIEKELSDSVSLSPADRMQALCLKLALLGKVYAGTPHYFPLGKLLACIFLEQQVCTLNWDVGFVTYTMQEIGVPLPRLLEVYDQLFKARDPYWNRMKKPLHLLECIHVLLSGYVQDPSRLVVILCFLCRRQFTNVCLDAVSCYLVELQSMSPTLMVQTTIGNFKSLQAKLERLH</sequence>
<evidence type="ECO:0000256" key="19">
    <source>
        <dbReference type="SAM" id="Coils"/>
    </source>
</evidence>
<dbReference type="GO" id="GO:0000972">
    <property type="term" value="P:transcription-dependent tethering of RNA polymerase II gene DNA at nuclear periphery"/>
    <property type="evidence" value="ECO:0007669"/>
    <property type="project" value="TreeGrafter"/>
</dbReference>
<feature type="coiled-coil region" evidence="19">
    <location>
        <begin position="873"/>
        <end position="906"/>
    </location>
</feature>
<dbReference type="SUPFAM" id="SSF50978">
    <property type="entry name" value="WD40 repeat-like"/>
    <property type="match status" value="1"/>
</dbReference>
<dbReference type="InterPro" id="IPR007187">
    <property type="entry name" value="Nucleoporin_Nup133/Nup155_C"/>
</dbReference>
<proteinExistence type="inferred from homology"/>
<keyword evidence="10" id="KW-0906">Nuclear pore complex</keyword>
<keyword evidence="19" id="KW-0175">Coiled coil</keyword>
<evidence type="ECO:0000313" key="24">
    <source>
        <dbReference type="Proteomes" id="UP000526889"/>
    </source>
</evidence>
<feature type="domain" description="Nucleoporin Nup133/Nup155-like N-terminal" evidence="22">
    <location>
        <begin position="76"/>
        <end position="502"/>
    </location>
</feature>
<dbReference type="Gene3D" id="1.20.120.1880">
    <property type="entry name" value="Nucleoporin, helical C-terminal domain"/>
    <property type="match status" value="1"/>
</dbReference>
<keyword evidence="12" id="KW-1015">Disulfide bond</keyword>
<keyword evidence="24" id="KW-1185">Reference proteome</keyword>
<accession>A0A7K9NZP4</accession>
<name>A0A7K9NZP4_9CORV</name>
<organism evidence="23 24">
    <name type="scientific">Edolisoma coerulescens</name>
    <dbReference type="NCBI Taxonomy" id="2585810"/>
    <lineage>
        <taxon>Eukaryota</taxon>
        <taxon>Metazoa</taxon>
        <taxon>Chordata</taxon>
        <taxon>Craniata</taxon>
        <taxon>Vertebrata</taxon>
        <taxon>Euteleostomi</taxon>
        <taxon>Archelosauria</taxon>
        <taxon>Archosauria</taxon>
        <taxon>Dinosauria</taxon>
        <taxon>Saurischia</taxon>
        <taxon>Theropoda</taxon>
        <taxon>Coelurosauria</taxon>
        <taxon>Aves</taxon>
        <taxon>Neognathae</taxon>
        <taxon>Neoaves</taxon>
        <taxon>Telluraves</taxon>
        <taxon>Australaves</taxon>
        <taxon>Passeriformes</taxon>
        <taxon>Corvoidea</taxon>
        <taxon>Campephagidae</taxon>
        <taxon>Edolisoma</taxon>
    </lineage>
</organism>
<dbReference type="FunFam" id="1.25.40.450:FF:000001">
    <property type="entry name" value="Nuclear pore complex protein"/>
    <property type="match status" value="1"/>
</dbReference>
<dbReference type="InterPro" id="IPR042537">
    <property type="entry name" value="Nucleoporin_Nup155_C_2"/>
</dbReference>
<evidence type="ECO:0000256" key="9">
    <source>
        <dbReference type="ARBA" id="ARBA00023010"/>
    </source>
</evidence>
<evidence type="ECO:0000256" key="8">
    <source>
        <dbReference type="ARBA" id="ARBA00022927"/>
    </source>
</evidence>
<dbReference type="FunFam" id="1.20.120.1880:FF:000001">
    <property type="entry name" value="Nuclear pore complex protein Nup155"/>
    <property type="match status" value="1"/>
</dbReference>
<comment type="caution">
    <text evidence="23">The sequence shown here is derived from an EMBL/GenBank/DDBJ whole genome shotgun (WGS) entry which is preliminary data.</text>
</comment>
<dbReference type="Gene3D" id="1.20.58.1780">
    <property type="match status" value="1"/>
</dbReference>
<dbReference type="InterPro" id="IPR014908">
    <property type="entry name" value="Nucleoporin_Nup133/Nup155_N"/>
</dbReference>
<dbReference type="Proteomes" id="UP000526889">
    <property type="component" value="Unassembled WGS sequence"/>
</dbReference>
<evidence type="ECO:0000259" key="22">
    <source>
        <dbReference type="Pfam" id="PF08801"/>
    </source>
</evidence>
<evidence type="ECO:0000256" key="4">
    <source>
        <dbReference type="ARBA" id="ARBA00007373"/>
    </source>
</evidence>
<evidence type="ECO:0000259" key="21">
    <source>
        <dbReference type="Pfam" id="PF03177"/>
    </source>
</evidence>
<keyword evidence="11" id="KW-0472">Membrane</keyword>
<evidence type="ECO:0000256" key="13">
    <source>
        <dbReference type="ARBA" id="ARBA00023180"/>
    </source>
</evidence>
<dbReference type="EMBL" id="VWZW01007825">
    <property type="protein sequence ID" value="NXH92348.1"/>
    <property type="molecule type" value="Genomic_DNA"/>
</dbReference>
<feature type="non-terminal residue" evidence="23">
    <location>
        <position position="1389"/>
    </location>
</feature>
<evidence type="ECO:0000256" key="17">
    <source>
        <dbReference type="ARBA" id="ARBA00077084"/>
    </source>
</evidence>
<evidence type="ECO:0000313" key="23">
    <source>
        <dbReference type="EMBL" id="NXH92348.1"/>
    </source>
</evidence>
<dbReference type="GO" id="GO:0006606">
    <property type="term" value="P:protein import into nucleus"/>
    <property type="evidence" value="ECO:0007669"/>
    <property type="project" value="TreeGrafter"/>
</dbReference>
<keyword evidence="6" id="KW-0597">Phosphoprotein</keyword>
<keyword evidence="8" id="KW-0653">Protein transport</keyword>
<dbReference type="Pfam" id="PF08801">
    <property type="entry name" value="Nucleoporin_N"/>
    <property type="match status" value="1"/>
</dbReference>
<dbReference type="Gene3D" id="1.25.40.440">
    <property type="entry name" value="Nucleoporin, helical domain, central subdomain"/>
    <property type="match status" value="1"/>
</dbReference>
<comment type="similarity">
    <text evidence="4">Belongs to the non-repetitive/WGA-negative nucleoporin family.</text>
</comment>
<dbReference type="PANTHER" id="PTHR10350:SF6">
    <property type="entry name" value="NUCLEAR PORE COMPLEX PROTEIN NUP155"/>
    <property type="match status" value="1"/>
</dbReference>
<evidence type="ECO:0000256" key="10">
    <source>
        <dbReference type="ARBA" id="ARBA00023132"/>
    </source>
</evidence>
<evidence type="ECO:0000256" key="18">
    <source>
        <dbReference type="ARBA" id="ARBA00078199"/>
    </source>
</evidence>
<keyword evidence="7" id="KW-0509">mRNA transport</keyword>
<comment type="subcellular location">
    <subcellularLocation>
        <location evidence="1">Nucleus membrane</location>
        <topology evidence="1">Peripheral membrane protein</topology>
        <orientation evidence="1">Cytoplasmic side</orientation>
    </subcellularLocation>
    <subcellularLocation>
        <location evidence="3">Nucleus membrane</location>
        <topology evidence="3">Peripheral membrane protein</topology>
        <orientation evidence="3">Nucleoplasmic side</orientation>
    </subcellularLocation>
    <subcellularLocation>
        <location evidence="2">Nucleus</location>
        <location evidence="2">Nuclear pore complex</location>
    </subcellularLocation>
</comment>
<dbReference type="InterPro" id="IPR042533">
    <property type="entry name" value="Nucleoporin_Nup155_C_1"/>
</dbReference>
<dbReference type="PANTHER" id="PTHR10350">
    <property type="entry name" value="NUCLEAR PORE COMPLEX PROTEIN NUP155"/>
    <property type="match status" value="1"/>
</dbReference>
<evidence type="ECO:0000256" key="6">
    <source>
        <dbReference type="ARBA" id="ARBA00022553"/>
    </source>
</evidence>
<dbReference type="InterPro" id="IPR004870">
    <property type="entry name" value="Nucleoporin_Nup155"/>
</dbReference>
<evidence type="ECO:0000256" key="1">
    <source>
        <dbReference type="ARBA" id="ARBA00004335"/>
    </source>
</evidence>
<dbReference type="GO" id="GO:0017056">
    <property type="term" value="F:structural constituent of nuclear pore"/>
    <property type="evidence" value="ECO:0007669"/>
    <property type="project" value="InterPro"/>
</dbReference>
<dbReference type="InterPro" id="IPR042538">
    <property type="entry name" value="Nucleoporin_Nup155_C_3"/>
</dbReference>
<keyword evidence="14" id="KW-0539">Nucleus</keyword>
<gene>
    <name evidence="23" type="primary">Nup155</name>
    <name evidence="23" type="ORF">EDOCOE_R10089</name>
</gene>
<evidence type="ECO:0000256" key="11">
    <source>
        <dbReference type="ARBA" id="ARBA00023136"/>
    </source>
</evidence>
<comment type="function">
    <text evidence="15">Essential component of nuclear pore complex. Could be essessential for embryogenesis. Nucleoporins may be involved both in binding and translocating proteins during nucleocytoplasmic transport.</text>
</comment>
<dbReference type="GO" id="GO:0036228">
    <property type="term" value="P:protein localization to nuclear inner membrane"/>
    <property type="evidence" value="ECO:0007669"/>
    <property type="project" value="TreeGrafter"/>
</dbReference>
<dbReference type="GO" id="GO:0031965">
    <property type="term" value="C:nuclear membrane"/>
    <property type="evidence" value="ECO:0007669"/>
    <property type="project" value="UniProtKB-SubCell"/>
</dbReference>
<feature type="non-terminal residue" evidence="23">
    <location>
        <position position="1"/>
    </location>
</feature>
<dbReference type="Gene3D" id="1.25.40.450">
    <property type="entry name" value="Nucleoporin, helical domain, N-terminal subdomain"/>
    <property type="match status" value="1"/>
</dbReference>
<dbReference type="InterPro" id="IPR036322">
    <property type="entry name" value="WD40_repeat_dom_sf"/>
</dbReference>
<evidence type="ECO:0000256" key="20">
    <source>
        <dbReference type="SAM" id="MobiDB-lite"/>
    </source>
</evidence>
<evidence type="ECO:0000256" key="14">
    <source>
        <dbReference type="ARBA" id="ARBA00023242"/>
    </source>
</evidence>
<evidence type="ECO:0000256" key="15">
    <source>
        <dbReference type="ARBA" id="ARBA00058219"/>
    </source>
</evidence>
<evidence type="ECO:0000256" key="16">
    <source>
        <dbReference type="ARBA" id="ARBA00068608"/>
    </source>
</evidence>
<feature type="region of interest" description="Disordered" evidence="20">
    <location>
        <begin position="977"/>
        <end position="1004"/>
    </location>
</feature>
<protein>
    <recommendedName>
        <fullName evidence="16">Nuclear pore complex protein Nup155</fullName>
    </recommendedName>
    <alternativeName>
        <fullName evidence="17">155 kDa nucleoporin</fullName>
    </alternativeName>
    <alternativeName>
        <fullName evidence="18">Nucleoporin Nup155</fullName>
    </alternativeName>
</protein>
<dbReference type="Pfam" id="PF03177">
    <property type="entry name" value="Nucleoporin_C"/>
    <property type="match status" value="1"/>
</dbReference>
<keyword evidence="9" id="KW-0811">Translocation</keyword>